<dbReference type="Proteomes" id="UP000008311">
    <property type="component" value="Unassembled WGS sequence"/>
</dbReference>
<name>B9T2H5_RICCO</name>
<proteinExistence type="predicted"/>
<organism evidence="1 2">
    <name type="scientific">Ricinus communis</name>
    <name type="common">Castor bean</name>
    <dbReference type="NCBI Taxonomy" id="3988"/>
    <lineage>
        <taxon>Eukaryota</taxon>
        <taxon>Viridiplantae</taxon>
        <taxon>Streptophyta</taxon>
        <taxon>Embryophyta</taxon>
        <taxon>Tracheophyta</taxon>
        <taxon>Spermatophyta</taxon>
        <taxon>Magnoliopsida</taxon>
        <taxon>eudicotyledons</taxon>
        <taxon>Gunneridae</taxon>
        <taxon>Pentapetalae</taxon>
        <taxon>rosids</taxon>
        <taxon>fabids</taxon>
        <taxon>Malpighiales</taxon>
        <taxon>Euphorbiaceae</taxon>
        <taxon>Acalyphoideae</taxon>
        <taxon>Acalypheae</taxon>
        <taxon>Ricinus</taxon>
    </lineage>
</organism>
<evidence type="ECO:0000313" key="2">
    <source>
        <dbReference type="Proteomes" id="UP000008311"/>
    </source>
</evidence>
<protein>
    <submittedName>
        <fullName evidence="1">Uncharacterized protein</fullName>
    </submittedName>
</protein>
<evidence type="ECO:0000313" key="1">
    <source>
        <dbReference type="EMBL" id="EEF29930.1"/>
    </source>
</evidence>
<gene>
    <name evidence="1" type="ORF">RCOM_0100990</name>
</gene>
<keyword evidence="2" id="KW-1185">Reference proteome</keyword>
<dbReference type="InParanoid" id="B9T2H5"/>
<dbReference type="AlphaFoldDB" id="B9T2H5"/>
<reference evidence="2" key="1">
    <citation type="journal article" date="2010" name="Nat. Biotechnol.">
        <title>Draft genome sequence of the oilseed species Ricinus communis.</title>
        <authorList>
            <person name="Chan A.P."/>
            <person name="Crabtree J."/>
            <person name="Zhao Q."/>
            <person name="Lorenzi H."/>
            <person name="Orvis J."/>
            <person name="Puiu D."/>
            <person name="Melake-Berhan A."/>
            <person name="Jones K.M."/>
            <person name="Redman J."/>
            <person name="Chen G."/>
            <person name="Cahoon E.B."/>
            <person name="Gedil M."/>
            <person name="Stanke M."/>
            <person name="Haas B.J."/>
            <person name="Wortman J.R."/>
            <person name="Fraser-Liggett C.M."/>
            <person name="Ravel J."/>
            <person name="Rabinowicz P.D."/>
        </authorList>
    </citation>
    <scope>NUCLEOTIDE SEQUENCE [LARGE SCALE GENOMIC DNA]</scope>
    <source>
        <strain evidence="2">cv. Hale</strain>
    </source>
</reference>
<accession>B9T2H5</accession>
<sequence>MSTSSNQTRNSLLLGTFATCTSSTPIMMYAGNNMHVDLLTSMVDDNPTRRLSRYHIRKYFECLDLELPPFQKGYFVKLKAEKEKLQEQLKMKVELEKLLGEKVILKHIELERKNEYCIQAIRTMNELSLKTYEMEKGMRNYS</sequence>
<dbReference type="EMBL" id="EQ974382">
    <property type="protein sequence ID" value="EEF29930.1"/>
    <property type="molecule type" value="Genomic_DNA"/>
</dbReference>